<feature type="region of interest" description="Disordered" evidence="1">
    <location>
        <begin position="1050"/>
        <end position="1091"/>
    </location>
</feature>
<accession>M0PFX6</accession>
<proteinExistence type="predicted"/>
<evidence type="ECO:0000313" key="2">
    <source>
        <dbReference type="EMBL" id="EMA68808.1"/>
    </source>
</evidence>
<name>M0PFX6_9EURY</name>
<comment type="caution">
    <text evidence="2">The sequence shown here is derived from an EMBL/GenBank/DDBJ whole genome shotgun (WGS) entry which is preliminary data.</text>
</comment>
<feature type="compositionally biased region" description="Low complexity" evidence="1">
    <location>
        <begin position="1055"/>
        <end position="1074"/>
    </location>
</feature>
<feature type="region of interest" description="Disordered" evidence="1">
    <location>
        <begin position="225"/>
        <end position="252"/>
    </location>
</feature>
<dbReference type="EMBL" id="AOJI01000017">
    <property type="protein sequence ID" value="EMA68808.1"/>
    <property type="molecule type" value="Genomic_DNA"/>
</dbReference>
<feature type="compositionally biased region" description="Basic and acidic residues" evidence="1">
    <location>
        <begin position="225"/>
        <end position="239"/>
    </location>
</feature>
<evidence type="ECO:0000313" key="3">
    <source>
        <dbReference type="Proteomes" id="UP000011575"/>
    </source>
</evidence>
<protein>
    <submittedName>
        <fullName evidence="2">Uncharacterized protein</fullName>
    </submittedName>
</protein>
<keyword evidence="3" id="KW-1185">Reference proteome</keyword>
<dbReference type="PATRIC" id="fig|1230454.4.peg.872"/>
<sequence length="1091" mass="120730">MVVVSDDADTETGAYPGDAWTWGGERQWPPALKDYDQFMCRTDEKLPFAPWAEADHPDYDGSAEDTRYGWAFPPNWADYDTAHEWATKHPRLADDLTFIGQKPGEPYAAESDPFLFVDGDDVRCPETGDMAPEFVALADRLGITYADVSTSGTGAHLAFYGELPDGYRAATFQLREEPIGANDEPPCVEIYDGKRQFIFTGKHVTGTPDDVREVNTDALADVCEEHETRRETPTTDEHGPLLNSKDGGSAREPCKSKAEVAALDTTGDIDDVLDAVDHLSVHDMRLASSPTNTRADGSEDWDPHIPGEPASKSGTRLYVAADGKSVIYRDGNYGGTALSLVAWEEGIVSPGERLRGEEFWQAVEAARGRGANIPEYDRPADGGSLDYTPILPETRGTQAVSLGWDFTCADTLGTLSQRDVWNRTQTTIEDAIDRRQNSLLTVIMSGGKTRSTFEAAARKETSLTYLTGRHDLYEQASEICDDLGLTHYRLPSFPKDCKTMNLSEGRPMRQMFEELYARGATPKAIHEHYGDACPCRESDGDTTHRCPYETRWDFAPDDYEVLIGHYSHAHLPNGVTSGRVVAFDEFPGDAFTTTLEGDGLERAINTFLASEPGVPFADWHDLIENRRETNRRDAALDWFDGFDFDEPDVQGVFRNDDYHAYAPHAVYTLLTGNELAESDDPDDSSMGPYPFERTTLPGVQTPGVYFRGDSHNPKAVKLQTPPSLTYAHTVLGLDATGMVELWRDRLGIRLTHQSVLTDEERAEYVRDTLAINGMRVADHAKPYTSGEFATVKRDRRLFEAVRDQYGDGTPPVVFTSLSVERKYDEAGVVDDGTAKTIDHFAALRGTNRYAEERLAVVSGSPHYGDTWVREQAAFLGQAVFPERTDDGERTYGPLGNRIRYQMREAEVVQAALRVGRQGRGATVVFNTSAIPDWFPIEAVGSVPRHAPKRKAIVETVRDLAGNTGASFTTANVYDAMPDKDTVSMEYVRKTLTRLFDDGALDREMRGRGYVWYDDGVHTVDDAGQVSLPALTDAEREERDPQLAHIEHYMPELGVRADSAPPATATDADARSSTADQEDSDGRDPPDTALSD</sequence>
<gene>
    <name evidence="2" type="ORF">C461_04237</name>
</gene>
<evidence type="ECO:0000256" key="1">
    <source>
        <dbReference type="SAM" id="MobiDB-lite"/>
    </source>
</evidence>
<feature type="region of interest" description="Disordered" evidence="1">
    <location>
        <begin position="288"/>
        <end position="309"/>
    </location>
</feature>
<dbReference type="Proteomes" id="UP000011575">
    <property type="component" value="Unassembled WGS sequence"/>
</dbReference>
<feature type="region of interest" description="Disordered" evidence="1">
    <location>
        <begin position="675"/>
        <end position="694"/>
    </location>
</feature>
<dbReference type="AlphaFoldDB" id="M0PFX6"/>
<organism evidence="2 3">
    <name type="scientific">Halorubrum aidingense JCM 13560</name>
    <dbReference type="NCBI Taxonomy" id="1230454"/>
    <lineage>
        <taxon>Archaea</taxon>
        <taxon>Methanobacteriati</taxon>
        <taxon>Methanobacteriota</taxon>
        <taxon>Stenosarchaea group</taxon>
        <taxon>Halobacteria</taxon>
        <taxon>Halobacteriales</taxon>
        <taxon>Haloferacaceae</taxon>
        <taxon>Halorubrum</taxon>
    </lineage>
</organism>
<reference evidence="2 3" key="1">
    <citation type="journal article" date="2014" name="PLoS Genet.">
        <title>Phylogenetically driven sequencing of extremely halophilic archaea reveals strategies for static and dynamic osmo-response.</title>
        <authorList>
            <person name="Becker E.A."/>
            <person name="Seitzer P.M."/>
            <person name="Tritt A."/>
            <person name="Larsen D."/>
            <person name="Krusor M."/>
            <person name="Yao A.I."/>
            <person name="Wu D."/>
            <person name="Madern D."/>
            <person name="Eisen J.A."/>
            <person name="Darling A.E."/>
            <person name="Facciotti M.T."/>
        </authorList>
    </citation>
    <scope>NUCLEOTIDE SEQUENCE [LARGE SCALE GENOMIC DNA]</scope>
    <source>
        <strain evidence="2 3">JCM 13560</strain>
    </source>
</reference>